<reference evidence="6" key="1">
    <citation type="journal article" date="2023" name="BMC Genomics">
        <title>Chromosome-level genome assemblies of Cutaneotrichosporon spp. (Trichosporonales, Basidiomycota) reveal imbalanced evolution between nucleotide sequences and chromosome synteny.</title>
        <authorList>
            <person name="Kobayashi Y."/>
            <person name="Kayamori A."/>
            <person name="Aoki K."/>
            <person name="Shiwa Y."/>
            <person name="Matsutani M."/>
            <person name="Fujita N."/>
            <person name="Sugita T."/>
            <person name="Iwasaki W."/>
            <person name="Tanaka N."/>
            <person name="Takashima M."/>
        </authorList>
    </citation>
    <scope>NUCLEOTIDE SEQUENCE</scope>
    <source>
        <strain evidence="6">HIS019</strain>
    </source>
</reference>
<comment type="similarity">
    <text evidence="1 4">Belongs to the aldehyde dehydrogenase family.</text>
</comment>
<dbReference type="CDD" id="cd07102">
    <property type="entry name" value="ALDH_EDX86601"/>
    <property type="match status" value="1"/>
</dbReference>
<proteinExistence type="inferred from homology"/>
<dbReference type="AlphaFoldDB" id="A0AA48L315"/>
<evidence type="ECO:0000256" key="1">
    <source>
        <dbReference type="ARBA" id="ARBA00009986"/>
    </source>
</evidence>
<dbReference type="Pfam" id="PF00171">
    <property type="entry name" value="Aldedh"/>
    <property type="match status" value="1"/>
</dbReference>
<dbReference type="Gene3D" id="3.40.605.10">
    <property type="entry name" value="Aldehyde Dehydrogenase, Chain A, domain 1"/>
    <property type="match status" value="1"/>
</dbReference>
<gene>
    <name evidence="6" type="ORF">CcaverHIS019_0310990</name>
</gene>
<dbReference type="GO" id="GO:0016620">
    <property type="term" value="F:oxidoreductase activity, acting on the aldehyde or oxo group of donors, NAD or NADP as acceptor"/>
    <property type="evidence" value="ECO:0007669"/>
    <property type="project" value="InterPro"/>
</dbReference>
<dbReference type="GeneID" id="85494899"/>
<dbReference type="InterPro" id="IPR015590">
    <property type="entry name" value="Aldehyde_DH_dom"/>
</dbReference>
<evidence type="ECO:0000256" key="2">
    <source>
        <dbReference type="ARBA" id="ARBA00023002"/>
    </source>
</evidence>
<dbReference type="InterPro" id="IPR029510">
    <property type="entry name" value="Ald_DH_CS_GLU"/>
</dbReference>
<name>A0AA48L315_9TREE</name>
<feature type="active site" evidence="3">
    <location>
        <position position="237"/>
    </location>
</feature>
<evidence type="ECO:0000313" key="7">
    <source>
        <dbReference type="Proteomes" id="UP001233271"/>
    </source>
</evidence>
<sequence length="476" mass="51003">MPQVNIQTTISPFTQEPVCTRPLLSASQLDAVVSQAVKAQKGWRKVPLDERAAIAERWMAEFEKNADILAEDIALQMGRPVGQCKGEINGTLYRARHLIKIAKEALAPIPQTETDDEANRRYIIKQPLGVVVAITPWNFPHLTMVNSVLPALLAGNAVIIKPAPQTPVPAERVLECFDAAGLPPNVLQVIHLTQQATLDLCADPRVNFVSFTGSVPGGRAVQEAAAHGRGFKGVGLELGGKDPAYVREDADLNYTVANLVDGAFFNSGQSCCSVERIYVHSAVYDEFVNQFAALTRKDYIVGDPMAKGTTLGPVVSLASAKRIRKQVADAVAAGATLLVGEAEFAGAKEGTTLVGPQVLTDVDHGMEVMSEETFGPVAAIMKVESDEEALALMNDSQYGLTASVWTNPDDAASIAVFNNFVDELEAGTVYLNRADALDPAVPWTGVKDTGRGYSLSVLGFGQLTQAKSVMMRTKLN</sequence>
<organism evidence="6 7">
    <name type="scientific">Cutaneotrichosporon cavernicola</name>
    <dbReference type="NCBI Taxonomy" id="279322"/>
    <lineage>
        <taxon>Eukaryota</taxon>
        <taxon>Fungi</taxon>
        <taxon>Dikarya</taxon>
        <taxon>Basidiomycota</taxon>
        <taxon>Agaricomycotina</taxon>
        <taxon>Tremellomycetes</taxon>
        <taxon>Trichosporonales</taxon>
        <taxon>Trichosporonaceae</taxon>
        <taxon>Cutaneotrichosporon</taxon>
    </lineage>
</organism>
<dbReference type="KEGG" id="ccac:CcaHIS019_0310990"/>
<dbReference type="Proteomes" id="UP001233271">
    <property type="component" value="Chromosome 3"/>
</dbReference>
<dbReference type="PANTHER" id="PTHR11699">
    <property type="entry name" value="ALDEHYDE DEHYDROGENASE-RELATED"/>
    <property type="match status" value="1"/>
</dbReference>
<dbReference type="SUPFAM" id="SSF53720">
    <property type="entry name" value="ALDH-like"/>
    <property type="match status" value="1"/>
</dbReference>
<dbReference type="FunFam" id="3.40.309.10:FF:000009">
    <property type="entry name" value="Aldehyde dehydrogenase A"/>
    <property type="match status" value="1"/>
</dbReference>
<keyword evidence="2 4" id="KW-0560">Oxidoreductase</keyword>
<evidence type="ECO:0000256" key="4">
    <source>
        <dbReference type="RuleBase" id="RU003345"/>
    </source>
</evidence>
<dbReference type="RefSeq" id="XP_060456294.1">
    <property type="nucleotide sequence ID" value="XM_060599618.1"/>
</dbReference>
<dbReference type="PROSITE" id="PS00687">
    <property type="entry name" value="ALDEHYDE_DEHYDR_GLU"/>
    <property type="match status" value="1"/>
</dbReference>
<dbReference type="EMBL" id="AP028214">
    <property type="protein sequence ID" value="BEI91029.1"/>
    <property type="molecule type" value="Genomic_DNA"/>
</dbReference>
<protein>
    <recommendedName>
        <fullName evidence="5">Aldehyde dehydrogenase domain-containing protein</fullName>
    </recommendedName>
</protein>
<dbReference type="InterPro" id="IPR016163">
    <property type="entry name" value="Ald_DH_C"/>
</dbReference>
<dbReference type="InterPro" id="IPR016161">
    <property type="entry name" value="Ald_DH/histidinol_DH"/>
</dbReference>
<keyword evidence="7" id="KW-1185">Reference proteome</keyword>
<feature type="domain" description="Aldehyde dehydrogenase" evidence="5">
    <location>
        <begin position="8"/>
        <end position="469"/>
    </location>
</feature>
<evidence type="ECO:0000256" key="3">
    <source>
        <dbReference type="PROSITE-ProRule" id="PRU10007"/>
    </source>
</evidence>
<dbReference type="InterPro" id="IPR016162">
    <property type="entry name" value="Ald_DH_N"/>
</dbReference>
<accession>A0AA48L315</accession>
<evidence type="ECO:0000313" key="6">
    <source>
        <dbReference type="EMBL" id="BEI91029.1"/>
    </source>
</evidence>
<evidence type="ECO:0000259" key="5">
    <source>
        <dbReference type="Pfam" id="PF00171"/>
    </source>
</evidence>
<dbReference type="Gene3D" id="3.40.309.10">
    <property type="entry name" value="Aldehyde Dehydrogenase, Chain A, domain 2"/>
    <property type="match status" value="1"/>
</dbReference>